<keyword evidence="2" id="KW-0238">DNA-binding</keyword>
<evidence type="ECO:0000256" key="1">
    <source>
        <dbReference type="ARBA" id="ARBA00023015"/>
    </source>
</evidence>
<dbReference type="CDD" id="cd00067">
    <property type="entry name" value="GAL4"/>
    <property type="match status" value="1"/>
</dbReference>
<dbReference type="Gene3D" id="4.10.240.10">
    <property type="entry name" value="Zn(2)-C6 fungal-type DNA-binding domain"/>
    <property type="match status" value="1"/>
</dbReference>
<dbReference type="GO" id="GO:0009893">
    <property type="term" value="P:positive regulation of metabolic process"/>
    <property type="evidence" value="ECO:0007669"/>
    <property type="project" value="UniProtKB-ARBA"/>
</dbReference>
<dbReference type="EMBL" id="VCAU01000010">
    <property type="protein sequence ID" value="KAF9892790.1"/>
    <property type="molecule type" value="Genomic_DNA"/>
</dbReference>
<dbReference type="InterPro" id="IPR036864">
    <property type="entry name" value="Zn2-C6_fun-type_DNA-bd_sf"/>
</dbReference>
<keyword evidence="3" id="KW-0804">Transcription</keyword>
<dbReference type="PROSITE" id="PS00463">
    <property type="entry name" value="ZN2_CY6_FUNGAL_1"/>
    <property type="match status" value="1"/>
</dbReference>
<keyword evidence="1" id="KW-0805">Transcription regulation</keyword>
<keyword evidence="4" id="KW-0539">Nucleus</keyword>
<name>A0AAD4CU68_ASPNN</name>
<evidence type="ECO:0000313" key="8">
    <source>
        <dbReference type="Proteomes" id="UP001194746"/>
    </source>
</evidence>
<dbReference type="PANTHER" id="PTHR38791">
    <property type="entry name" value="ZN(II)2CYS6 TRANSCRIPTION FACTOR (EUROFUNG)-RELATED-RELATED"/>
    <property type="match status" value="1"/>
</dbReference>
<evidence type="ECO:0000256" key="4">
    <source>
        <dbReference type="ARBA" id="ARBA00023242"/>
    </source>
</evidence>
<proteinExistence type="predicted"/>
<feature type="domain" description="Zn(2)-C6 fungal-type" evidence="6">
    <location>
        <begin position="10"/>
        <end position="38"/>
    </location>
</feature>
<dbReference type="Pfam" id="PF00172">
    <property type="entry name" value="Zn_clus"/>
    <property type="match status" value="1"/>
</dbReference>
<feature type="region of interest" description="Disordered" evidence="5">
    <location>
        <begin position="57"/>
        <end position="95"/>
    </location>
</feature>
<dbReference type="InterPro" id="IPR001138">
    <property type="entry name" value="Zn2Cys6_DnaBD"/>
</dbReference>
<gene>
    <name evidence="7" type="ORF">FE257_000379</name>
</gene>
<dbReference type="PANTHER" id="PTHR38791:SF5">
    <property type="entry name" value="TRANSCRIPTION FACTOR DBAG-RELATED"/>
    <property type="match status" value="1"/>
</dbReference>
<dbReference type="SMART" id="SM00066">
    <property type="entry name" value="GAL4"/>
    <property type="match status" value="1"/>
</dbReference>
<evidence type="ECO:0000259" key="6">
    <source>
        <dbReference type="PROSITE" id="PS50048"/>
    </source>
</evidence>
<dbReference type="Proteomes" id="UP001194746">
    <property type="component" value="Unassembled WGS sequence"/>
</dbReference>
<reference evidence="7" key="1">
    <citation type="journal article" date="2019" name="Beilstein J. Org. Chem.">
        <title>Nanangenines: drimane sesquiterpenoids as the dominant metabolite cohort of a novel Australian fungus, Aspergillus nanangensis.</title>
        <authorList>
            <person name="Lacey H.J."/>
            <person name="Gilchrist C.L.M."/>
            <person name="Crombie A."/>
            <person name="Kalaitzis J.A."/>
            <person name="Vuong D."/>
            <person name="Rutledge P.J."/>
            <person name="Turner P."/>
            <person name="Pitt J.I."/>
            <person name="Lacey E."/>
            <person name="Chooi Y.H."/>
            <person name="Piggott A.M."/>
        </authorList>
    </citation>
    <scope>NUCLEOTIDE SEQUENCE</scope>
    <source>
        <strain evidence="7">MST-FP2251</strain>
    </source>
</reference>
<comment type="caution">
    <text evidence="7">The sequence shown here is derived from an EMBL/GenBank/DDBJ whole genome shotgun (WGS) entry which is preliminary data.</text>
</comment>
<dbReference type="PROSITE" id="PS50048">
    <property type="entry name" value="ZN2_CY6_FUNGAL_2"/>
    <property type="match status" value="1"/>
</dbReference>
<sequence length="532" mass="58649">MVYRGKPSTGCQNCRSRHIKCDETRPHCRACIRTGRTCPGYPHPLDVMLRQRTAFDRKKKNGPSNKVLLPKSQESVPTENYSPSSATSNESLSPVALTQPPAPPFLGAITSMEVPGSLYFPLEDTVTSLFFNSYLYLPKDPLIRNGFMELLPQSYSNTSSGSHLHLGALAVSFFSVAAWTGNRPLLRSAEQFFAKAISKTRLALQGDVDRNIDDILMTVLLLSTYEDFSAMKDNRIPGKAHLRGAIALVNSKGAQERDSPQGRTLSSAVQTQIIKTSMGLAQPIPPPNVWPLAPSAPESASSQLMSATSELVNLRQAWHLATTKPGLFEVAEIDDILSRAVTLDSQLSVWEYILPQHWKPTPATIIPQSVRNAGLYRGRCDCYADQWIASTWNFYRDSRVVIQNIILNCLRLLPNRGSPEAIQSTLLTIETIVADMCATVPFFLGSQTVSIYLNPSNIEYPQAEGVRTTHAHKQAAPLLGGWFVMGYLNNLTSPELCLPAELLTWIGGQIHRVHRIYTLDLHEGGSLGPPSL</sequence>
<protein>
    <recommendedName>
        <fullName evidence="6">Zn(2)-C6 fungal-type domain-containing protein</fullName>
    </recommendedName>
</protein>
<feature type="compositionally biased region" description="Polar residues" evidence="5">
    <location>
        <begin position="72"/>
        <end position="92"/>
    </location>
</feature>
<dbReference type="SUPFAM" id="SSF57701">
    <property type="entry name" value="Zn2/Cys6 DNA-binding domain"/>
    <property type="match status" value="1"/>
</dbReference>
<dbReference type="InterPro" id="IPR053175">
    <property type="entry name" value="DHMBA_Reg_Transcription_Factor"/>
</dbReference>
<evidence type="ECO:0000313" key="7">
    <source>
        <dbReference type="EMBL" id="KAF9892790.1"/>
    </source>
</evidence>
<dbReference type="GO" id="GO:0003677">
    <property type="term" value="F:DNA binding"/>
    <property type="evidence" value="ECO:0007669"/>
    <property type="project" value="UniProtKB-KW"/>
</dbReference>
<dbReference type="GO" id="GO:0008270">
    <property type="term" value="F:zinc ion binding"/>
    <property type="evidence" value="ECO:0007669"/>
    <property type="project" value="InterPro"/>
</dbReference>
<dbReference type="GO" id="GO:0000981">
    <property type="term" value="F:DNA-binding transcription factor activity, RNA polymerase II-specific"/>
    <property type="evidence" value="ECO:0007669"/>
    <property type="project" value="InterPro"/>
</dbReference>
<accession>A0AAD4CU68</accession>
<evidence type="ECO:0000256" key="5">
    <source>
        <dbReference type="SAM" id="MobiDB-lite"/>
    </source>
</evidence>
<dbReference type="Pfam" id="PF11951">
    <property type="entry name" value="Fungal_trans_2"/>
    <property type="match status" value="1"/>
</dbReference>
<evidence type="ECO:0000256" key="2">
    <source>
        <dbReference type="ARBA" id="ARBA00023125"/>
    </source>
</evidence>
<keyword evidence="8" id="KW-1185">Reference proteome</keyword>
<reference evidence="7" key="2">
    <citation type="submission" date="2020-02" db="EMBL/GenBank/DDBJ databases">
        <authorList>
            <person name="Gilchrist C.L.M."/>
            <person name="Chooi Y.-H."/>
        </authorList>
    </citation>
    <scope>NUCLEOTIDE SEQUENCE</scope>
    <source>
        <strain evidence="7">MST-FP2251</strain>
    </source>
</reference>
<organism evidence="7 8">
    <name type="scientific">Aspergillus nanangensis</name>
    <dbReference type="NCBI Taxonomy" id="2582783"/>
    <lineage>
        <taxon>Eukaryota</taxon>
        <taxon>Fungi</taxon>
        <taxon>Dikarya</taxon>
        <taxon>Ascomycota</taxon>
        <taxon>Pezizomycotina</taxon>
        <taxon>Eurotiomycetes</taxon>
        <taxon>Eurotiomycetidae</taxon>
        <taxon>Eurotiales</taxon>
        <taxon>Aspergillaceae</taxon>
        <taxon>Aspergillus</taxon>
        <taxon>Aspergillus subgen. Circumdati</taxon>
    </lineage>
</organism>
<evidence type="ECO:0000256" key="3">
    <source>
        <dbReference type="ARBA" id="ARBA00023163"/>
    </source>
</evidence>
<dbReference type="AlphaFoldDB" id="A0AAD4CU68"/>
<dbReference type="InterPro" id="IPR021858">
    <property type="entry name" value="Fun_TF"/>
</dbReference>